<keyword evidence="2" id="KW-1185">Reference proteome</keyword>
<accession>A0A6N4TKX8</accession>
<dbReference type="Proteomes" id="UP000464754">
    <property type="component" value="Chromosome"/>
</dbReference>
<dbReference type="Gene3D" id="3.40.190.10">
    <property type="entry name" value="Periplasmic binding protein-like II"/>
    <property type="match status" value="2"/>
</dbReference>
<dbReference type="AlphaFoldDB" id="A0A6N4TKX8"/>
<name>A0A6N4TKX8_9FIRM</name>
<organism evidence="1 2">
    <name type="scientific">Amedibacterium intestinale</name>
    <dbReference type="NCBI Taxonomy" id="2583452"/>
    <lineage>
        <taxon>Bacteria</taxon>
        <taxon>Bacillati</taxon>
        <taxon>Bacillota</taxon>
        <taxon>Erysipelotrichia</taxon>
        <taxon>Erysipelotrichales</taxon>
        <taxon>Erysipelotrichaceae</taxon>
        <taxon>Amedibacterium</taxon>
    </lineage>
</organism>
<gene>
    <name evidence="1" type="ORF">Aargi30884_26130</name>
</gene>
<protein>
    <recommendedName>
        <fullName evidence="3">Phosphonate ABC transporter substrate-binding protein</fullName>
    </recommendedName>
</protein>
<dbReference type="PANTHER" id="PTHR35841:SF1">
    <property type="entry name" value="PHOSPHONATES-BINDING PERIPLASMIC PROTEIN"/>
    <property type="match status" value="1"/>
</dbReference>
<dbReference type="RefSeq" id="WP_118276859.1">
    <property type="nucleotide sequence ID" value="NZ_AP019695.1"/>
</dbReference>
<dbReference type="Pfam" id="PF12974">
    <property type="entry name" value="Phosphonate-bd"/>
    <property type="match status" value="1"/>
</dbReference>
<dbReference type="PANTHER" id="PTHR35841">
    <property type="entry name" value="PHOSPHONATES-BINDING PERIPLASMIC PROTEIN"/>
    <property type="match status" value="1"/>
</dbReference>
<evidence type="ECO:0000313" key="1">
    <source>
        <dbReference type="EMBL" id="BBK23710.1"/>
    </source>
</evidence>
<dbReference type="KEGG" id="aarg:Aargi30884_26130"/>
<dbReference type="PROSITE" id="PS51257">
    <property type="entry name" value="PROKAR_LIPOPROTEIN"/>
    <property type="match status" value="1"/>
</dbReference>
<dbReference type="SUPFAM" id="SSF53850">
    <property type="entry name" value="Periplasmic binding protein-like II"/>
    <property type="match status" value="1"/>
</dbReference>
<evidence type="ECO:0000313" key="2">
    <source>
        <dbReference type="Proteomes" id="UP000464754"/>
    </source>
</evidence>
<evidence type="ECO:0008006" key="3">
    <source>
        <dbReference type="Google" id="ProtNLM"/>
    </source>
</evidence>
<proteinExistence type="predicted"/>
<reference evidence="2" key="1">
    <citation type="submission" date="2019-05" db="EMBL/GenBank/DDBJ databases">
        <title>Complete genome sequencing of Absiella argi strain JCM 30884.</title>
        <authorList>
            <person name="Sakamoto M."/>
            <person name="Murakami T."/>
            <person name="Mori H."/>
        </authorList>
    </citation>
    <scope>NUCLEOTIDE SEQUENCE [LARGE SCALE GENOMIC DNA]</scope>
    <source>
        <strain evidence="2">JCM 30884</strain>
    </source>
</reference>
<dbReference type="EMBL" id="AP019695">
    <property type="protein sequence ID" value="BBK23710.1"/>
    <property type="molecule type" value="Genomic_DNA"/>
</dbReference>
<sequence length="321" mass="35595">MKKLMRLCMVAMLGLGVMTGCSEGKAKEEITIAFLPNETDSQASEAAYDMLKEEVQAALGDGVEVKVTPLDDYNAVAEAILTGTADIAWESGATFTSAYMQNENVVPILSYGPQGDPEKSGYNAYIGTNIKHKADFEGKSEEEKIAQLKGKSFSFVSSTSTSGCVVPTTTFWKLYGPDGTKELTSKDQITTKTNKEGGFFSEVQYGGDHQGSVELIANDKVYAGAYCCTYGDKYKDDLYVISQSFVPNGPMWVNKDYMDQETIDKLVEHFTNLTSENAINKNFFNKDGGFFFEAEDDPSNYKFFKTDVDHYKFIIDMYKDQ</sequence>